<feature type="non-terminal residue" evidence="2">
    <location>
        <position position="1"/>
    </location>
</feature>
<evidence type="ECO:0000256" key="1">
    <source>
        <dbReference type="SAM" id="MobiDB-lite"/>
    </source>
</evidence>
<organism evidence="2 3">
    <name type="scientific">Macrophomina phaseolina (strain MS6)</name>
    <name type="common">Charcoal rot fungus</name>
    <dbReference type="NCBI Taxonomy" id="1126212"/>
    <lineage>
        <taxon>Eukaryota</taxon>
        <taxon>Fungi</taxon>
        <taxon>Dikarya</taxon>
        <taxon>Ascomycota</taxon>
        <taxon>Pezizomycotina</taxon>
        <taxon>Dothideomycetes</taxon>
        <taxon>Dothideomycetes incertae sedis</taxon>
        <taxon>Botryosphaeriales</taxon>
        <taxon>Botryosphaeriaceae</taxon>
        <taxon>Macrophomina</taxon>
    </lineage>
</organism>
<gene>
    <name evidence="2" type="ORF">MPH_01253</name>
</gene>
<feature type="compositionally biased region" description="Basic and acidic residues" evidence="1">
    <location>
        <begin position="29"/>
        <end position="42"/>
    </location>
</feature>
<evidence type="ECO:0000313" key="3">
    <source>
        <dbReference type="Proteomes" id="UP000007129"/>
    </source>
</evidence>
<dbReference type="VEuPathDB" id="FungiDB:MPH_01253"/>
<accession>K2SY09</accession>
<dbReference type="EMBL" id="AHHD01000050">
    <property type="protein sequence ID" value="EKG21455.1"/>
    <property type="molecule type" value="Genomic_DNA"/>
</dbReference>
<dbReference type="AlphaFoldDB" id="K2SY09"/>
<reference evidence="2 3" key="1">
    <citation type="journal article" date="2012" name="BMC Genomics">
        <title>Tools to kill: Genome of one of the most destructive plant pathogenic fungi Macrophomina phaseolina.</title>
        <authorList>
            <person name="Islam M.S."/>
            <person name="Haque M.S."/>
            <person name="Islam M.M."/>
            <person name="Emdad E.M."/>
            <person name="Halim A."/>
            <person name="Hossen Q.M.M."/>
            <person name="Hossain M.Z."/>
            <person name="Ahmed B."/>
            <person name="Rahim S."/>
            <person name="Rahman M.S."/>
            <person name="Alam M.M."/>
            <person name="Hou S."/>
            <person name="Wan X."/>
            <person name="Saito J.A."/>
            <person name="Alam M."/>
        </authorList>
    </citation>
    <scope>NUCLEOTIDE SEQUENCE [LARGE SCALE GENOMIC DNA]</scope>
    <source>
        <strain evidence="2 3">MS6</strain>
    </source>
</reference>
<comment type="caution">
    <text evidence="2">The sequence shown here is derived from an EMBL/GenBank/DDBJ whole genome shotgun (WGS) entry which is preliminary data.</text>
</comment>
<proteinExistence type="predicted"/>
<dbReference type="InParanoid" id="K2SY09"/>
<name>K2SY09_MACPH</name>
<dbReference type="HOGENOM" id="CLU_2910339_0_0_1"/>
<protein>
    <submittedName>
        <fullName evidence="2">Uncharacterized protein</fullName>
    </submittedName>
</protein>
<evidence type="ECO:0000313" key="2">
    <source>
        <dbReference type="EMBL" id="EKG21455.1"/>
    </source>
</evidence>
<sequence>EIKHTYICVTLPPSSTRKLVLLRRRPRMSDLEGRQKEEEICHRAQHKMPTNAFRSSKRPETP</sequence>
<dbReference type="Proteomes" id="UP000007129">
    <property type="component" value="Unassembled WGS sequence"/>
</dbReference>
<feature type="region of interest" description="Disordered" evidence="1">
    <location>
        <begin position="29"/>
        <end position="62"/>
    </location>
</feature>